<feature type="repeat" description="ANK" evidence="1">
    <location>
        <begin position="99"/>
        <end position="131"/>
    </location>
</feature>
<dbReference type="InterPro" id="IPR039195">
    <property type="entry name" value="ANKRD40"/>
</dbReference>
<gene>
    <name evidence="3" type="ORF">RIMI_LOCUS15182801</name>
</gene>
<proteinExistence type="predicted"/>
<reference evidence="3" key="1">
    <citation type="submission" date="2023-07" db="EMBL/GenBank/DDBJ databases">
        <authorList>
            <person name="Stuckert A."/>
        </authorList>
    </citation>
    <scope>NUCLEOTIDE SEQUENCE</scope>
</reference>
<dbReference type="InterPro" id="IPR036770">
    <property type="entry name" value="Ankyrin_rpt-contain_sf"/>
</dbReference>
<keyword evidence="4" id="KW-1185">Reference proteome</keyword>
<dbReference type="InterPro" id="IPR002110">
    <property type="entry name" value="Ankyrin_rpt"/>
</dbReference>
<evidence type="ECO:0000313" key="3">
    <source>
        <dbReference type="EMBL" id="CAJ0955532.1"/>
    </source>
</evidence>
<dbReference type="PANTHER" id="PTHR24192:SF3">
    <property type="entry name" value="ANKYRIN REPEAT DOMAIN 40"/>
    <property type="match status" value="1"/>
</dbReference>
<dbReference type="SMART" id="SM00248">
    <property type="entry name" value="ANK"/>
    <property type="match status" value="2"/>
</dbReference>
<evidence type="ECO:0000256" key="1">
    <source>
        <dbReference type="PROSITE-ProRule" id="PRU00023"/>
    </source>
</evidence>
<sequence>MDYSVGQNDGQEIKSFGELVASRAAEPGPLRALLPPVSVVIVRCTEACTVRGSGRLLYARPVLTYMEERLREAAALGDLEEVHKLLSAGVDVNSQNEINGWTCLHWACKRNHLRVVTYLLEAGADKDVFTSKGERADQLTSRKEIKTVLGVEDLEPDDSKPESDLAFIPNYLANPAFPFSYTRESPKAETPTPCVENGTSHSTPPPPPTPVPSFPLLNNGVENIHITTSVTKDDKFPALFYNGEVQIPQECPHPPVQSVAQNCSIYSPLPSNLPHGGAHGGPMQVFQPFFFTGAFPSNMKELVLKVRIQSSSPGDNDFIEVEMDRDELTYRELLRVCCYELGVSTDGVEKIRKLPNTVLRKDKDVARLQDFQELELVLKHDHSLFRTSTSLTDRPCFNKKASQLTY</sequence>
<protein>
    <recommendedName>
        <fullName evidence="5">Ankyrin repeat domain 40</fullName>
    </recommendedName>
</protein>
<evidence type="ECO:0000256" key="2">
    <source>
        <dbReference type="SAM" id="MobiDB-lite"/>
    </source>
</evidence>
<dbReference type="Gene3D" id="1.25.40.20">
    <property type="entry name" value="Ankyrin repeat-containing domain"/>
    <property type="match status" value="1"/>
</dbReference>
<dbReference type="PROSITE" id="PS50088">
    <property type="entry name" value="ANK_REPEAT"/>
    <property type="match status" value="1"/>
</dbReference>
<keyword evidence="1" id="KW-0040">ANK repeat</keyword>
<dbReference type="SUPFAM" id="SSF48403">
    <property type="entry name" value="Ankyrin repeat"/>
    <property type="match status" value="1"/>
</dbReference>
<dbReference type="Proteomes" id="UP001176940">
    <property type="component" value="Unassembled WGS sequence"/>
</dbReference>
<evidence type="ECO:0008006" key="5">
    <source>
        <dbReference type="Google" id="ProtNLM"/>
    </source>
</evidence>
<dbReference type="PANTHER" id="PTHR24192">
    <property type="entry name" value="ANKYRIN REPEAT DOMAIN 40"/>
    <property type="match status" value="1"/>
</dbReference>
<feature type="region of interest" description="Disordered" evidence="2">
    <location>
        <begin position="182"/>
        <end position="211"/>
    </location>
</feature>
<dbReference type="Pfam" id="PF13637">
    <property type="entry name" value="Ank_4"/>
    <property type="match status" value="1"/>
</dbReference>
<evidence type="ECO:0000313" key="4">
    <source>
        <dbReference type="Proteomes" id="UP001176940"/>
    </source>
</evidence>
<dbReference type="PROSITE" id="PS50297">
    <property type="entry name" value="ANK_REP_REGION"/>
    <property type="match status" value="1"/>
</dbReference>
<comment type="caution">
    <text evidence="3">The sequence shown here is derived from an EMBL/GenBank/DDBJ whole genome shotgun (WGS) entry which is preliminary data.</text>
</comment>
<accession>A0ABN9M094</accession>
<organism evidence="3 4">
    <name type="scientific">Ranitomeya imitator</name>
    <name type="common">mimic poison frog</name>
    <dbReference type="NCBI Taxonomy" id="111125"/>
    <lineage>
        <taxon>Eukaryota</taxon>
        <taxon>Metazoa</taxon>
        <taxon>Chordata</taxon>
        <taxon>Craniata</taxon>
        <taxon>Vertebrata</taxon>
        <taxon>Euteleostomi</taxon>
        <taxon>Amphibia</taxon>
        <taxon>Batrachia</taxon>
        <taxon>Anura</taxon>
        <taxon>Neobatrachia</taxon>
        <taxon>Hyloidea</taxon>
        <taxon>Dendrobatidae</taxon>
        <taxon>Dendrobatinae</taxon>
        <taxon>Ranitomeya</taxon>
    </lineage>
</organism>
<name>A0ABN9M094_9NEOB</name>
<dbReference type="EMBL" id="CAUEEQ010040414">
    <property type="protein sequence ID" value="CAJ0955532.1"/>
    <property type="molecule type" value="Genomic_DNA"/>
</dbReference>